<dbReference type="EMBL" id="CP072756">
    <property type="protein sequence ID" value="QUC21248.1"/>
    <property type="molecule type" value="Genomic_DNA"/>
</dbReference>
<sequence length="289" mass="32163">MKAILKSILTRHYSSSQVKIQILSDLHLEVGQQYSSFTFPARAPFLLLGGDIGRLIDYDGYLKFLESQACRFQKVFLVLGNHEFYGLEYLSGLEQARRLVQEPTILDTVVLLNRSRWDDPVSGLTIIGCTLWSHISEDVRHLVESRINDFKKIQGWTSGRHNDTHAEEAAWLHDQVTHAAAAGDGARDARKILVATHHAPCVQGSSRPQDSGNPWTCAFATDLLGQRDWSRVRLWVFGHTHHSTDMVRNGVRLVANQRGYVLPGSAADEAGGKTRRGLGGFDPGKVVAL</sequence>
<dbReference type="STRING" id="1159556.A0A063C348"/>
<evidence type="ECO:0000313" key="2">
    <source>
        <dbReference type="EMBL" id="GAO17229.1"/>
    </source>
</evidence>
<dbReference type="InterPro" id="IPR029052">
    <property type="entry name" value="Metallo-depent_PP-like"/>
</dbReference>
<accession>A0A063C348</accession>
<dbReference type="RefSeq" id="XP_042998921.1">
    <property type="nucleotide sequence ID" value="XM_043142988.1"/>
</dbReference>
<feature type="domain" description="Calcineurin-like phosphoesterase" evidence="1">
    <location>
        <begin position="20"/>
        <end position="242"/>
    </location>
</feature>
<dbReference type="EMBL" id="BBTG02000052">
    <property type="protein sequence ID" value="GAO17229.1"/>
    <property type="molecule type" value="Genomic_DNA"/>
</dbReference>
<evidence type="ECO:0000313" key="4">
    <source>
        <dbReference type="Proteomes" id="UP000027002"/>
    </source>
</evidence>
<dbReference type="OrthoDB" id="550558at2759"/>
<organism evidence="2 5">
    <name type="scientific">Ustilaginoidea virens</name>
    <name type="common">Rice false smut fungus</name>
    <name type="synonym">Villosiclava virens</name>
    <dbReference type="NCBI Taxonomy" id="1159556"/>
    <lineage>
        <taxon>Eukaryota</taxon>
        <taxon>Fungi</taxon>
        <taxon>Dikarya</taxon>
        <taxon>Ascomycota</taxon>
        <taxon>Pezizomycotina</taxon>
        <taxon>Sordariomycetes</taxon>
        <taxon>Hypocreomycetidae</taxon>
        <taxon>Hypocreales</taxon>
        <taxon>Clavicipitaceae</taxon>
        <taxon>Ustilaginoidea</taxon>
    </lineage>
</organism>
<dbReference type="Pfam" id="PF00149">
    <property type="entry name" value="Metallophos"/>
    <property type="match status" value="1"/>
</dbReference>
<reference evidence="5" key="2">
    <citation type="journal article" date="2016" name="Genome Announc.">
        <title>Genome sequence of Ustilaginoidea virens IPU010, a rice pathogenic fungus causing false smut.</title>
        <authorList>
            <person name="Kumagai T."/>
            <person name="Ishii T."/>
            <person name="Terai G."/>
            <person name="Umemura M."/>
            <person name="Machida M."/>
            <person name="Asai K."/>
        </authorList>
    </citation>
    <scope>NUCLEOTIDE SEQUENCE [LARGE SCALE GENOMIC DNA]</scope>
    <source>
        <strain evidence="5">IPU010</strain>
    </source>
</reference>
<dbReference type="KEGG" id="uvi:66066268"/>
<protein>
    <recommendedName>
        <fullName evidence="1">Calcineurin-like phosphoesterase domain-containing protein</fullName>
    </recommendedName>
</protein>
<dbReference type="Proteomes" id="UP000027002">
    <property type="component" value="Chromosome 4"/>
</dbReference>
<dbReference type="PANTHER" id="PTHR37844">
    <property type="entry name" value="SER/THR PROTEIN PHOSPHATASE SUPERFAMILY (AFU_ORTHOLOGUE AFUA_1G14840)"/>
    <property type="match status" value="1"/>
</dbReference>
<evidence type="ECO:0000313" key="5">
    <source>
        <dbReference type="Proteomes" id="UP000054053"/>
    </source>
</evidence>
<reference evidence="3" key="3">
    <citation type="submission" date="2020-03" db="EMBL/GenBank/DDBJ databases">
        <title>A mixture of massive structural variations and highly conserved coding sequences in Ustilaginoidea virens genome.</title>
        <authorList>
            <person name="Zhang K."/>
            <person name="Zhao Z."/>
            <person name="Zhang Z."/>
            <person name="Li Y."/>
            <person name="Hsiang T."/>
            <person name="Sun W."/>
        </authorList>
    </citation>
    <scope>NUCLEOTIDE SEQUENCE</scope>
    <source>
        <strain evidence="3">UV-8b</strain>
    </source>
</reference>
<dbReference type="Gene3D" id="3.60.21.10">
    <property type="match status" value="1"/>
</dbReference>
<dbReference type="Proteomes" id="UP000054053">
    <property type="component" value="Unassembled WGS sequence"/>
</dbReference>
<reference evidence="2" key="1">
    <citation type="journal article" date="2016" name="Genome Announc.">
        <title>Genome Sequence of Ustilaginoidea virens IPU010, a Rice Pathogenic Fungus Causing False Smut.</title>
        <authorList>
            <person name="Kumagai T."/>
            <person name="Ishii T."/>
            <person name="Terai G."/>
            <person name="Umemura M."/>
            <person name="Machida M."/>
            <person name="Asai K."/>
        </authorList>
    </citation>
    <scope>NUCLEOTIDE SEQUENCE [LARGE SCALE GENOMIC DNA]</scope>
    <source>
        <strain evidence="2">IPU010</strain>
    </source>
</reference>
<dbReference type="PANTHER" id="PTHR37844:SF2">
    <property type="entry name" value="SER_THR PROTEIN PHOSPHATASE SUPERFAMILY (AFU_ORTHOLOGUE AFUA_1G14840)"/>
    <property type="match status" value="1"/>
</dbReference>
<proteinExistence type="predicted"/>
<dbReference type="HOGENOM" id="CLU_060372_0_0_1"/>
<dbReference type="SUPFAM" id="SSF56300">
    <property type="entry name" value="Metallo-dependent phosphatases"/>
    <property type="match status" value="1"/>
</dbReference>
<dbReference type="GeneID" id="66066268"/>
<dbReference type="GO" id="GO:0016787">
    <property type="term" value="F:hydrolase activity"/>
    <property type="evidence" value="ECO:0007669"/>
    <property type="project" value="InterPro"/>
</dbReference>
<keyword evidence="4" id="KW-1185">Reference proteome</keyword>
<dbReference type="InterPro" id="IPR004843">
    <property type="entry name" value="Calcineurin-like_PHP"/>
</dbReference>
<name>A0A063C348_USTVR</name>
<gene>
    <name evidence="3" type="ORF">UV8b_05491</name>
    <name evidence="2" type="ORF">UVI_02057340</name>
</gene>
<evidence type="ECO:0000259" key="1">
    <source>
        <dbReference type="Pfam" id="PF00149"/>
    </source>
</evidence>
<dbReference type="AlphaFoldDB" id="A0A063C348"/>
<evidence type="ECO:0000313" key="3">
    <source>
        <dbReference type="EMBL" id="QUC21248.1"/>
    </source>
</evidence>